<organism evidence="12 13">
    <name type="scientific">Candidatus Comchoanobacter bicostacola</name>
    <dbReference type="NCBI Taxonomy" id="2919598"/>
    <lineage>
        <taxon>Bacteria</taxon>
        <taxon>Pseudomonadati</taxon>
        <taxon>Pseudomonadota</taxon>
        <taxon>Gammaproteobacteria</taxon>
        <taxon>Candidatus Comchoanobacterales</taxon>
        <taxon>Candidatus Comchoanobacteraceae</taxon>
        <taxon>Candidatus Comchoanobacter</taxon>
    </lineage>
</organism>
<comment type="catalytic activity">
    <reaction evidence="10 11">
        <text>RNA(n) + a ribonucleoside 5'-triphosphate = RNA(n+1) + diphosphate</text>
        <dbReference type="Rhea" id="RHEA:21248"/>
        <dbReference type="Rhea" id="RHEA-COMP:14527"/>
        <dbReference type="Rhea" id="RHEA-COMP:17342"/>
        <dbReference type="ChEBI" id="CHEBI:33019"/>
        <dbReference type="ChEBI" id="CHEBI:61557"/>
        <dbReference type="ChEBI" id="CHEBI:140395"/>
        <dbReference type="EC" id="2.7.7.6"/>
    </reaction>
</comment>
<comment type="subunit">
    <text evidence="11">The RNAP catalytic core consists of 2 alpha, 1 beta, 1 beta' and 1 omega subunit. When a sigma factor is associated with the core the holoenzyme is formed, which can initiate transcription.</text>
</comment>
<dbReference type="RefSeq" id="WP_258568211.1">
    <property type="nucleotide sequence ID" value="NZ_CP092900.1"/>
</dbReference>
<evidence type="ECO:0000313" key="13">
    <source>
        <dbReference type="Proteomes" id="UP001055955"/>
    </source>
</evidence>
<keyword evidence="6 11" id="KW-0548">Nucleotidyltransferase</keyword>
<evidence type="ECO:0000313" key="12">
    <source>
        <dbReference type="EMBL" id="UTC24428.1"/>
    </source>
</evidence>
<dbReference type="Gene3D" id="3.90.940.10">
    <property type="match status" value="1"/>
</dbReference>
<keyword evidence="4 11" id="KW-0240">DNA-directed RNA polymerase</keyword>
<dbReference type="InterPro" id="IPR006110">
    <property type="entry name" value="Pol_omega/Rpo6/RPB6"/>
</dbReference>
<dbReference type="EC" id="2.7.7.6" evidence="2 11"/>
<keyword evidence="5 11" id="KW-0808">Transferase</keyword>
<dbReference type="GO" id="GO:0003899">
    <property type="term" value="F:DNA-directed RNA polymerase activity"/>
    <property type="evidence" value="ECO:0007669"/>
    <property type="project" value="UniProtKB-EC"/>
</dbReference>
<evidence type="ECO:0000256" key="5">
    <source>
        <dbReference type="ARBA" id="ARBA00022679"/>
    </source>
</evidence>
<dbReference type="GO" id="GO:0000428">
    <property type="term" value="C:DNA-directed RNA polymerase complex"/>
    <property type="evidence" value="ECO:0007669"/>
    <property type="project" value="UniProtKB-KW"/>
</dbReference>
<dbReference type="HAMAP" id="MF_00366">
    <property type="entry name" value="RNApol_bact_RpoZ"/>
    <property type="match status" value="1"/>
</dbReference>
<dbReference type="SUPFAM" id="SSF63562">
    <property type="entry name" value="RPB6/omega subunit-like"/>
    <property type="match status" value="1"/>
</dbReference>
<evidence type="ECO:0000256" key="1">
    <source>
        <dbReference type="ARBA" id="ARBA00006711"/>
    </source>
</evidence>
<reference evidence="12 13" key="1">
    <citation type="journal article" date="2022" name="Nat. Microbiol.">
        <title>The microbiome of a bacterivorous marine choanoflagellate contains a resource-demanding obligate bacterial associate.</title>
        <authorList>
            <person name="Needham D.M."/>
            <person name="Poirier C."/>
            <person name="Bachy C."/>
            <person name="George E.E."/>
            <person name="Wilken S."/>
            <person name="Yung C.C.M."/>
            <person name="Limardo A.J."/>
            <person name="Morando M."/>
            <person name="Sudek L."/>
            <person name="Malmstrom R.R."/>
            <person name="Keeling P.J."/>
            <person name="Santoro A.E."/>
            <person name="Worden A.Z."/>
        </authorList>
    </citation>
    <scope>NUCLEOTIDE SEQUENCE [LARGE SCALE GENOMIC DNA]</scope>
    <source>
        <strain evidence="12 13">Comchoano-1</strain>
    </source>
</reference>
<keyword evidence="13" id="KW-1185">Reference proteome</keyword>
<evidence type="ECO:0000256" key="11">
    <source>
        <dbReference type="HAMAP-Rule" id="MF_00366"/>
    </source>
</evidence>
<keyword evidence="7 11" id="KW-0804">Transcription</keyword>
<comment type="function">
    <text evidence="11">Promotes RNA polymerase assembly. Latches the N- and C-terminal regions of the beta' subunit thereby facilitating its interaction with the beta and alpha subunits.</text>
</comment>
<gene>
    <name evidence="11 12" type="primary">rpoZ</name>
    <name evidence="12" type="ORF">MMH89_04245</name>
</gene>
<dbReference type="Pfam" id="PF01192">
    <property type="entry name" value="RNA_pol_Rpb6"/>
    <property type="match status" value="1"/>
</dbReference>
<dbReference type="PANTHER" id="PTHR34476:SF1">
    <property type="entry name" value="DNA-DIRECTED RNA POLYMERASE SUBUNIT OMEGA"/>
    <property type="match status" value="1"/>
</dbReference>
<dbReference type="InterPro" id="IPR036161">
    <property type="entry name" value="RPB6/omega-like_sf"/>
</dbReference>
<evidence type="ECO:0000256" key="8">
    <source>
        <dbReference type="ARBA" id="ARBA00029924"/>
    </source>
</evidence>
<dbReference type="NCBIfam" id="TIGR00690">
    <property type="entry name" value="rpoZ"/>
    <property type="match status" value="1"/>
</dbReference>
<evidence type="ECO:0000256" key="9">
    <source>
        <dbReference type="ARBA" id="ARBA00030998"/>
    </source>
</evidence>
<evidence type="ECO:0000256" key="4">
    <source>
        <dbReference type="ARBA" id="ARBA00022478"/>
    </source>
</evidence>
<dbReference type="InterPro" id="IPR003716">
    <property type="entry name" value="DNA-dir_RNA_pol_omega"/>
</dbReference>
<protein>
    <recommendedName>
        <fullName evidence="3 11">DNA-directed RNA polymerase subunit omega</fullName>
        <shortName evidence="11">RNAP omega subunit</shortName>
        <ecNumber evidence="2 11">2.7.7.6</ecNumber>
    </recommendedName>
    <alternativeName>
        <fullName evidence="9 11">RNA polymerase omega subunit</fullName>
    </alternativeName>
    <alternativeName>
        <fullName evidence="8 11">Transcriptase subunit omega</fullName>
    </alternativeName>
</protein>
<dbReference type="Proteomes" id="UP001055955">
    <property type="component" value="Chromosome"/>
</dbReference>
<dbReference type="EMBL" id="CP092900">
    <property type="protein sequence ID" value="UTC24428.1"/>
    <property type="molecule type" value="Genomic_DNA"/>
</dbReference>
<proteinExistence type="inferred from homology"/>
<sequence>MARITMEDCQAVIQSPFKIVQVAADRARQLHDGMQPTVEAQGHRPAVVALKEIAAGNLTSEGLAQQDFDEDSEY</sequence>
<accession>A0ABY5DKB1</accession>
<evidence type="ECO:0000256" key="6">
    <source>
        <dbReference type="ARBA" id="ARBA00022695"/>
    </source>
</evidence>
<evidence type="ECO:0000256" key="3">
    <source>
        <dbReference type="ARBA" id="ARBA00013725"/>
    </source>
</evidence>
<evidence type="ECO:0000256" key="2">
    <source>
        <dbReference type="ARBA" id="ARBA00012418"/>
    </source>
</evidence>
<dbReference type="PANTHER" id="PTHR34476">
    <property type="entry name" value="DNA-DIRECTED RNA POLYMERASE SUBUNIT OMEGA"/>
    <property type="match status" value="1"/>
</dbReference>
<dbReference type="SMART" id="SM01409">
    <property type="entry name" value="RNA_pol_Rpb6"/>
    <property type="match status" value="1"/>
</dbReference>
<comment type="similarity">
    <text evidence="1 11">Belongs to the RNA polymerase subunit omega family.</text>
</comment>
<evidence type="ECO:0000256" key="7">
    <source>
        <dbReference type="ARBA" id="ARBA00023163"/>
    </source>
</evidence>
<evidence type="ECO:0000256" key="10">
    <source>
        <dbReference type="ARBA" id="ARBA00048552"/>
    </source>
</evidence>
<name>A0ABY5DKB1_9GAMM</name>